<dbReference type="Pfam" id="PF23581">
    <property type="entry name" value="DUF7135"/>
    <property type="match status" value="1"/>
</dbReference>
<organism evidence="3 4">
    <name type="scientific">Hibiscus syriacus</name>
    <name type="common">Rose of Sharon</name>
    <dbReference type="NCBI Taxonomy" id="106335"/>
    <lineage>
        <taxon>Eukaryota</taxon>
        <taxon>Viridiplantae</taxon>
        <taxon>Streptophyta</taxon>
        <taxon>Embryophyta</taxon>
        <taxon>Tracheophyta</taxon>
        <taxon>Spermatophyta</taxon>
        <taxon>Magnoliopsida</taxon>
        <taxon>eudicotyledons</taxon>
        <taxon>Gunneridae</taxon>
        <taxon>Pentapetalae</taxon>
        <taxon>rosids</taxon>
        <taxon>malvids</taxon>
        <taxon>Malvales</taxon>
        <taxon>Malvaceae</taxon>
        <taxon>Malvoideae</taxon>
        <taxon>Hibiscus</taxon>
    </lineage>
</organism>
<comment type="caution">
    <text evidence="3">The sequence shown here is derived from an EMBL/GenBank/DDBJ whole genome shotgun (WGS) entry which is preliminary data.</text>
</comment>
<feature type="compositionally biased region" description="Basic and acidic residues" evidence="1">
    <location>
        <begin position="1"/>
        <end position="10"/>
    </location>
</feature>
<protein>
    <submittedName>
        <fullName evidence="3">Protein CYPRO4</fullName>
    </submittedName>
</protein>
<name>A0A6A3BFU2_HIBSY</name>
<evidence type="ECO:0000313" key="3">
    <source>
        <dbReference type="EMBL" id="KAE8715493.1"/>
    </source>
</evidence>
<evidence type="ECO:0000313" key="4">
    <source>
        <dbReference type="Proteomes" id="UP000436088"/>
    </source>
</evidence>
<sequence length="314" mass="35048">MGGSHSRDYLISDSVEEEYEEEYFEDPKDETPERSSSGRRPKTPSSVDEVEAKLKSLKLKYGSANSQNPSHTNAVKLYLCIGGNTPKAKWVTSEKLTTYSFFKTSKINDQNGGEDDEDSENEEENGEAWWVLKNTYGIESSDANKVKVYGKDFIGWAKPEAADDSIWEDAEDASFNSRQSANTLRENQDLREEFEEAANGGIQSLALGALDNSFLVGDSCIQVVKNFVYGVHGKADKLHIRVHLVTENGKQERHLVATEGLKSCYCYKIVLKDDSIIVDSRFMHDKFAVTDSLEAPLVIATPLKVSSFTISSKR</sequence>
<dbReference type="PANTHER" id="PTHR31913">
    <property type="entry name" value="VACUOLAR IMPORT AND DEGRADATION PROTEIN 27"/>
    <property type="match status" value="1"/>
</dbReference>
<feature type="region of interest" description="Disordered" evidence="1">
    <location>
        <begin position="106"/>
        <end position="125"/>
    </location>
</feature>
<dbReference type="GO" id="GO:0005737">
    <property type="term" value="C:cytoplasm"/>
    <property type="evidence" value="ECO:0007669"/>
    <property type="project" value="TreeGrafter"/>
</dbReference>
<accession>A0A6A3BFU2</accession>
<dbReference type="InterPro" id="IPR040458">
    <property type="entry name" value="Vid27"/>
</dbReference>
<feature type="region of interest" description="Disordered" evidence="1">
    <location>
        <begin position="1"/>
        <end position="49"/>
    </location>
</feature>
<evidence type="ECO:0000256" key="1">
    <source>
        <dbReference type="SAM" id="MobiDB-lite"/>
    </source>
</evidence>
<feature type="compositionally biased region" description="Acidic residues" evidence="1">
    <location>
        <begin position="14"/>
        <end position="24"/>
    </location>
</feature>
<dbReference type="GO" id="GO:0005634">
    <property type="term" value="C:nucleus"/>
    <property type="evidence" value="ECO:0007669"/>
    <property type="project" value="TreeGrafter"/>
</dbReference>
<keyword evidence="4" id="KW-1185">Reference proteome</keyword>
<dbReference type="AlphaFoldDB" id="A0A6A3BFU2"/>
<gene>
    <name evidence="3" type="ORF">F3Y22_tig00110163pilonHSYRG00043</name>
</gene>
<evidence type="ECO:0000259" key="2">
    <source>
        <dbReference type="Pfam" id="PF23581"/>
    </source>
</evidence>
<feature type="compositionally biased region" description="Acidic residues" evidence="1">
    <location>
        <begin position="112"/>
        <end position="125"/>
    </location>
</feature>
<proteinExistence type="predicted"/>
<feature type="domain" description="DUF7135" evidence="2">
    <location>
        <begin position="36"/>
        <end position="198"/>
    </location>
</feature>
<dbReference type="EMBL" id="VEPZ02000859">
    <property type="protein sequence ID" value="KAE8715493.1"/>
    <property type="molecule type" value="Genomic_DNA"/>
</dbReference>
<reference evidence="3" key="1">
    <citation type="submission" date="2019-09" db="EMBL/GenBank/DDBJ databases">
        <title>Draft genome information of white flower Hibiscus syriacus.</title>
        <authorList>
            <person name="Kim Y.-M."/>
        </authorList>
    </citation>
    <scope>NUCLEOTIDE SEQUENCE [LARGE SCALE GENOMIC DNA]</scope>
    <source>
        <strain evidence="3">YM2019G1</strain>
    </source>
</reference>
<dbReference type="Proteomes" id="UP000436088">
    <property type="component" value="Unassembled WGS sequence"/>
</dbReference>
<dbReference type="InterPro" id="IPR055559">
    <property type="entry name" value="CYPRO4_DUF7135"/>
</dbReference>
<dbReference type="PANTHER" id="PTHR31913:SF0">
    <property type="entry name" value="VACUOLAR IMPORT AND DEGRADATION PROTEIN 27"/>
    <property type="match status" value="1"/>
</dbReference>